<accession>A0A8H3LD11</accession>
<reference evidence="2" key="1">
    <citation type="submission" date="2019-10" db="EMBL/GenBank/DDBJ databases">
        <title>Conservation and host-specific expression of non-tandemly repeated heterogenous ribosome RNA gene in arbuscular mycorrhizal fungi.</title>
        <authorList>
            <person name="Maeda T."/>
            <person name="Kobayashi Y."/>
            <person name="Nakagawa T."/>
            <person name="Ezawa T."/>
            <person name="Yamaguchi K."/>
            <person name="Bino T."/>
            <person name="Nishimoto Y."/>
            <person name="Shigenobu S."/>
            <person name="Kawaguchi M."/>
        </authorList>
    </citation>
    <scope>NUCLEOTIDE SEQUENCE</scope>
    <source>
        <strain evidence="2">HR1</strain>
    </source>
</reference>
<gene>
    <name evidence="2" type="ORF">RCL2_001046900</name>
</gene>
<evidence type="ECO:0000313" key="2">
    <source>
        <dbReference type="EMBL" id="GES83309.1"/>
    </source>
</evidence>
<feature type="compositionally biased region" description="Basic and acidic residues" evidence="1">
    <location>
        <begin position="35"/>
        <end position="54"/>
    </location>
</feature>
<name>A0A8H3LD11_9GLOM</name>
<feature type="compositionally biased region" description="Polar residues" evidence="1">
    <location>
        <begin position="58"/>
        <end position="72"/>
    </location>
</feature>
<evidence type="ECO:0000313" key="3">
    <source>
        <dbReference type="Proteomes" id="UP000615446"/>
    </source>
</evidence>
<feature type="compositionally biased region" description="Polar residues" evidence="1">
    <location>
        <begin position="134"/>
        <end position="164"/>
    </location>
</feature>
<protein>
    <submittedName>
        <fullName evidence="2">Uncharacterized protein</fullName>
    </submittedName>
</protein>
<proteinExistence type="predicted"/>
<sequence>MDKKMDKVNFVTASSIFDNLELHARPMDSSTKNAMDARRDLEVHRKNGGEEQKGMESIQRNSSSVQKKKTYFQQSRYTSKTNNIEGDWGHDLHSNPIRCSLLPVHDQFKLSEENSKEKNNEKNNQRSHGILESSEITFSTPRPNLSMDNYDGTKSQKTTKNNQHLPEIRPGKDYQPCIWCINYSLQSGRQGRVMYTPASERPLSSSSGSVWKCDSESRAMGYHYKKEK</sequence>
<comment type="caution">
    <text evidence="2">The sequence shown here is derived from an EMBL/GenBank/DDBJ whole genome shotgun (WGS) entry which is preliminary data.</text>
</comment>
<feature type="region of interest" description="Disordered" evidence="1">
    <location>
        <begin position="112"/>
        <end position="168"/>
    </location>
</feature>
<organism evidence="2 3">
    <name type="scientific">Rhizophagus clarus</name>
    <dbReference type="NCBI Taxonomy" id="94130"/>
    <lineage>
        <taxon>Eukaryota</taxon>
        <taxon>Fungi</taxon>
        <taxon>Fungi incertae sedis</taxon>
        <taxon>Mucoromycota</taxon>
        <taxon>Glomeromycotina</taxon>
        <taxon>Glomeromycetes</taxon>
        <taxon>Glomerales</taxon>
        <taxon>Glomeraceae</taxon>
        <taxon>Rhizophagus</taxon>
    </lineage>
</organism>
<evidence type="ECO:0000256" key="1">
    <source>
        <dbReference type="SAM" id="MobiDB-lite"/>
    </source>
</evidence>
<dbReference type="EMBL" id="BLAL01000068">
    <property type="protein sequence ID" value="GES83309.1"/>
    <property type="molecule type" value="Genomic_DNA"/>
</dbReference>
<feature type="compositionally biased region" description="Basic and acidic residues" evidence="1">
    <location>
        <begin position="112"/>
        <end position="124"/>
    </location>
</feature>
<dbReference type="AlphaFoldDB" id="A0A8H3LD11"/>
<dbReference type="Proteomes" id="UP000615446">
    <property type="component" value="Unassembled WGS sequence"/>
</dbReference>
<feature type="region of interest" description="Disordered" evidence="1">
    <location>
        <begin position="27"/>
        <end position="72"/>
    </location>
</feature>
<dbReference type="OrthoDB" id="2373520at2759"/>